<feature type="non-terminal residue" evidence="1">
    <location>
        <position position="59"/>
    </location>
</feature>
<reference evidence="1" key="1">
    <citation type="journal article" date="2014" name="Front. Microbiol.">
        <title>High frequency of phylogenetically diverse reductive dehalogenase-homologous genes in deep subseafloor sedimentary metagenomes.</title>
        <authorList>
            <person name="Kawai M."/>
            <person name="Futagami T."/>
            <person name="Toyoda A."/>
            <person name="Takaki Y."/>
            <person name="Nishi S."/>
            <person name="Hori S."/>
            <person name="Arai W."/>
            <person name="Tsubouchi T."/>
            <person name="Morono Y."/>
            <person name="Uchiyama I."/>
            <person name="Ito T."/>
            <person name="Fujiyama A."/>
            <person name="Inagaki F."/>
            <person name="Takami H."/>
        </authorList>
    </citation>
    <scope>NUCLEOTIDE SEQUENCE</scope>
    <source>
        <strain evidence="1">Expedition CK06-06</strain>
    </source>
</reference>
<accession>X1ISJ7</accession>
<protein>
    <submittedName>
        <fullName evidence="1">Uncharacterized protein</fullName>
    </submittedName>
</protein>
<proteinExistence type="predicted"/>
<name>X1ISJ7_9ZZZZ</name>
<dbReference type="AlphaFoldDB" id="X1ISJ7"/>
<comment type="caution">
    <text evidence="1">The sequence shown here is derived from an EMBL/GenBank/DDBJ whole genome shotgun (WGS) entry which is preliminary data.</text>
</comment>
<organism evidence="1">
    <name type="scientific">marine sediment metagenome</name>
    <dbReference type="NCBI Taxonomy" id="412755"/>
    <lineage>
        <taxon>unclassified sequences</taxon>
        <taxon>metagenomes</taxon>
        <taxon>ecological metagenomes</taxon>
    </lineage>
</organism>
<dbReference type="EMBL" id="BARU01033583">
    <property type="protein sequence ID" value="GAH69069.1"/>
    <property type="molecule type" value="Genomic_DNA"/>
</dbReference>
<evidence type="ECO:0000313" key="1">
    <source>
        <dbReference type="EMBL" id="GAH69069.1"/>
    </source>
</evidence>
<gene>
    <name evidence="1" type="ORF">S03H2_52816</name>
</gene>
<sequence length="59" mass="6971">MAGVLDKLEQRILKRMDERMGPLTAEMQNVRVEIERKMQAMNKTLTESLKVQKEILREL</sequence>